<dbReference type="KEGG" id="dvn:HQ394_04165"/>
<organism evidence="1 2">
    <name type="scientific">Defluviicoccus vanus</name>
    <dbReference type="NCBI Taxonomy" id="111831"/>
    <lineage>
        <taxon>Bacteria</taxon>
        <taxon>Pseudomonadati</taxon>
        <taxon>Pseudomonadota</taxon>
        <taxon>Alphaproteobacteria</taxon>
        <taxon>Rhodospirillales</taxon>
        <taxon>Rhodospirillaceae</taxon>
        <taxon>Defluviicoccus</taxon>
    </lineage>
</organism>
<dbReference type="AlphaFoldDB" id="A0A7H1MZ21"/>
<dbReference type="Proteomes" id="UP000516369">
    <property type="component" value="Chromosome"/>
</dbReference>
<name>A0A7H1MZ21_9PROT</name>
<dbReference type="EMBL" id="CP053923">
    <property type="protein sequence ID" value="QNT68707.1"/>
    <property type="molecule type" value="Genomic_DNA"/>
</dbReference>
<proteinExistence type="predicted"/>
<evidence type="ECO:0000313" key="2">
    <source>
        <dbReference type="Proteomes" id="UP000516369"/>
    </source>
</evidence>
<reference evidence="1 2" key="1">
    <citation type="submission" date="2020-05" db="EMBL/GenBank/DDBJ databases">
        <title>Complete closed genome sequence of Defluviicoccus vanus.</title>
        <authorList>
            <person name="Bessarab I."/>
            <person name="Arumugam K."/>
            <person name="Maszenan A.M."/>
            <person name="Seviour R.J."/>
            <person name="Williams R.B."/>
        </authorList>
    </citation>
    <scope>NUCLEOTIDE SEQUENCE [LARGE SCALE GENOMIC DNA]</scope>
    <source>
        <strain evidence="1 2">Ben 114</strain>
    </source>
</reference>
<evidence type="ECO:0008006" key="3">
    <source>
        <dbReference type="Google" id="ProtNLM"/>
    </source>
</evidence>
<protein>
    <recommendedName>
        <fullName evidence="3">Lysozyme inhibitor</fullName>
    </recommendedName>
</protein>
<sequence length="180" mass="18753">MLPQGVCQMDATSFSPISPLGRWITAGVAGAVLMALLSVQPAPAATTELPKASAWNGKYPFDQKPGFYANAALKQATTALIGATRYKEVMLGWSVAAPIVTDGDALLAWGCKPHDCGDNHQSTLIDAGKVAICILQGGTATWYAEGLAKPVSSRITGDGSTACQFETVSQARQSLAAARR</sequence>
<evidence type="ECO:0000313" key="1">
    <source>
        <dbReference type="EMBL" id="QNT68707.1"/>
    </source>
</evidence>
<keyword evidence="2" id="KW-1185">Reference proteome</keyword>
<gene>
    <name evidence="1" type="ORF">HQ394_04165</name>
</gene>
<accession>A0A7H1MZ21</accession>